<organism evidence="1 2">
    <name type="scientific">Corynebacterium stationis</name>
    <dbReference type="NCBI Taxonomy" id="1705"/>
    <lineage>
        <taxon>Bacteria</taxon>
        <taxon>Bacillati</taxon>
        <taxon>Actinomycetota</taxon>
        <taxon>Actinomycetes</taxon>
        <taxon>Mycobacteriales</taxon>
        <taxon>Corynebacteriaceae</taxon>
        <taxon>Corynebacterium</taxon>
    </lineage>
</organism>
<name>A0AB36CJK2_9CORY</name>
<evidence type="ECO:0000313" key="2">
    <source>
        <dbReference type="Proteomes" id="UP000544551"/>
    </source>
</evidence>
<sequence length="111" mass="10957">MDSCWNCGTSVAVSVGDCSIAGAGSVASDVGSSEDATAVVLVVLVVEVGSLLLAAVDADDAAELEVSTGASLSGLEQDATASAIAKIAGITLRITVLLSVRREGREGTADF</sequence>
<dbReference type="EMBL" id="JABAFZ010000004">
    <property type="protein sequence ID" value="NME88998.1"/>
    <property type="molecule type" value="Genomic_DNA"/>
</dbReference>
<proteinExistence type="predicted"/>
<dbReference type="RefSeq" id="WP_168969366.1">
    <property type="nucleotide sequence ID" value="NZ_JABAFZ010000004.1"/>
</dbReference>
<reference evidence="1 2" key="1">
    <citation type="submission" date="2020-04" db="EMBL/GenBank/DDBJ databases">
        <authorList>
            <person name="Hitch T.C.A."/>
            <person name="Wylensek D."/>
            <person name="Clavel T."/>
        </authorList>
    </citation>
    <scope>NUCLEOTIDE SEQUENCE [LARGE SCALE GENOMIC DNA]</scope>
    <source>
        <strain evidence="1 2">BL-383-APC-3D</strain>
    </source>
</reference>
<dbReference type="AlphaFoldDB" id="A0AB36CJK2"/>
<protein>
    <submittedName>
        <fullName evidence="1">Uncharacterized protein</fullName>
    </submittedName>
</protein>
<accession>A0AB36CJK2</accession>
<dbReference type="Proteomes" id="UP000544551">
    <property type="component" value="Unassembled WGS sequence"/>
</dbReference>
<comment type="caution">
    <text evidence="1">The sequence shown here is derived from an EMBL/GenBank/DDBJ whole genome shotgun (WGS) entry which is preliminary data.</text>
</comment>
<evidence type="ECO:0000313" key="1">
    <source>
        <dbReference type="EMBL" id="NME88998.1"/>
    </source>
</evidence>
<gene>
    <name evidence="1" type="ORF">HF853_04770</name>
</gene>